<proteinExistence type="predicted"/>
<evidence type="ECO:0000256" key="1">
    <source>
        <dbReference type="SAM" id="Coils"/>
    </source>
</evidence>
<feature type="compositionally biased region" description="Basic and acidic residues" evidence="2">
    <location>
        <begin position="825"/>
        <end position="844"/>
    </location>
</feature>
<gene>
    <name evidence="3" type="ORF">BBOV_I000670</name>
</gene>
<dbReference type="InParanoid" id="A7AX88"/>
<evidence type="ECO:0000313" key="3">
    <source>
        <dbReference type="EMBL" id="EDO05161.1"/>
    </source>
</evidence>
<feature type="region of interest" description="Disordered" evidence="2">
    <location>
        <begin position="825"/>
        <end position="846"/>
    </location>
</feature>
<dbReference type="Proteomes" id="UP000002173">
    <property type="component" value="Chromosome 1"/>
</dbReference>
<dbReference type="KEGG" id="bbo:BBOV_I000670"/>
<evidence type="ECO:0000256" key="2">
    <source>
        <dbReference type="SAM" id="MobiDB-lite"/>
    </source>
</evidence>
<dbReference type="OMA" id="ETICATQ"/>
<feature type="coiled-coil region" evidence="1">
    <location>
        <begin position="614"/>
        <end position="648"/>
    </location>
</feature>
<name>A7AX88_BABBO</name>
<dbReference type="AlphaFoldDB" id="A7AX88"/>
<dbReference type="VEuPathDB" id="PiroplasmaDB:BBOV_I000670"/>
<keyword evidence="1" id="KW-0175">Coiled coil</keyword>
<sequence length="1053" mass="116364">MFQHGPEVDFGFHEHQVHIQVSNIHDLLFVGQCKTLYIYKLSAFASSVVSNEAYSQHLLDRIECTREIEKILINTERNCLAIQSINDIDIYDFSIGTFTSEAHFNDRIVRCTWSKNCILVLCSDEGLYSVSLTGSIRTLLDKCSCLSDMGTNGSHAVCRFQDAIYVQVFDDVPSDTGFTKVELPEGYDDSQVTHVAGCHLLRDGLVAIGIVIDNQDSLILFCEYLNDPQTIHYAFNELYLTPSEENVAMEFMWVDKWQCLFAMSNWSTMVVIMSNHPNLVPDNQWHVLNMKEGCGLETVDIDCYPTELVICTSYRDTVYRKNCDVDSPLLTNPCVFLMSQGCSKVTLNYADIWSIDQQSNEIEKLPTLIDGLEGQHYSRFQRYKAAKITETGVPEVKVEKTSSFGMFNMEASLTVENYVSSVSVSSTAVGHSTLDMPRVTHSESFFTGYLDKTQKSDFILKGISRKNSIDELMEPSGVPTSKDSALIDDIYRNGIKDYLKLNVETNIQLQRMRLIEMLCNTFQLFEQHLQEIEQMDDSPKIEFIPPKTNEWTEEINSIKNIQADIVETLNKGVNDVAILTPDDVSPQIDTTQIRHQLMDLFTTKIRSKKIEVPLDELENAINSMNERLLCINKKLDQYEEMLDKLENERILQKVPVYNSRPLREEVLIPNDNVKADIDNLINQLRATTVSDSNCDPIEYKHGGPVYTNYDALAKRVLSKSDKALKSEGTSTLGTIYSDDTFNSSVKYPSDVKPLFGPSSAMTSTGSTSGFSFSKGVSIDKPMNTQSITVESTKSDHSKELMSNTTKSQISDNVVESTGIFGKHTDGSLFKEKSDTGKHNDKTNTDDLNVTFSLNSANIGKATEKSSVSGHNSFFSSSVINSDASKTDFTGSGFKLDAPKQLGDSVSSFGQVSPLSNNGVLQHQSYSFSDIGASGTLKLDTGPQIPLPSTNQTTSFATYASGSTMTFTDLALSQGNKNSFGITTSPFGSSGFGNAPATGGFTGLSGFKTGSFQTDNNVKPSGFNVNTLLGSSATSSGGASNVAFGGFRRSDPLD</sequence>
<comment type="caution">
    <text evidence="3">The sequence shown here is derived from an EMBL/GenBank/DDBJ whole genome shotgun (WGS) entry which is preliminary data.</text>
</comment>
<protein>
    <submittedName>
        <fullName evidence="3">Uncharacterized protein</fullName>
    </submittedName>
</protein>
<dbReference type="STRING" id="5865.A7AX88"/>
<dbReference type="GeneID" id="5476815"/>
<reference evidence="3 4" key="1">
    <citation type="journal article" date="2007" name="PLoS Pathog.">
        <title>Genome sequence of Babesia bovis and comparative analysis of apicomplexan hemoprotozoa.</title>
        <authorList>
            <person name="Brayton K.A."/>
            <person name="Lau A.O.T."/>
            <person name="Herndon D.R."/>
            <person name="Hannick L."/>
            <person name="Kappmeyer L.S."/>
            <person name="Berens S.J."/>
            <person name="Bidwell S.L."/>
            <person name="Brown W.C."/>
            <person name="Crabtree J."/>
            <person name="Fadrosh D."/>
            <person name="Feldblum T."/>
            <person name="Forberger H.A."/>
            <person name="Haas B.J."/>
            <person name="Howell J.M."/>
            <person name="Khouri H."/>
            <person name="Koo H."/>
            <person name="Mann D.J."/>
            <person name="Norimine J."/>
            <person name="Paulsen I.T."/>
            <person name="Radune D."/>
            <person name="Ren Q."/>
            <person name="Smith R.K. Jr."/>
            <person name="Suarez C.E."/>
            <person name="White O."/>
            <person name="Wortman J.R."/>
            <person name="Knowles D.P. Jr."/>
            <person name="McElwain T.F."/>
            <person name="Nene V.M."/>
        </authorList>
    </citation>
    <scope>NUCLEOTIDE SEQUENCE [LARGE SCALE GENOMIC DNA]</scope>
    <source>
        <strain evidence="3">T2Bo</strain>
    </source>
</reference>
<organism evidence="3 4">
    <name type="scientific">Babesia bovis</name>
    <dbReference type="NCBI Taxonomy" id="5865"/>
    <lineage>
        <taxon>Eukaryota</taxon>
        <taxon>Sar</taxon>
        <taxon>Alveolata</taxon>
        <taxon>Apicomplexa</taxon>
        <taxon>Aconoidasida</taxon>
        <taxon>Piroplasmida</taxon>
        <taxon>Babesiidae</taxon>
        <taxon>Babesia</taxon>
    </lineage>
</organism>
<dbReference type="EMBL" id="AAXT01000006">
    <property type="protein sequence ID" value="EDO05161.1"/>
    <property type="molecule type" value="Genomic_DNA"/>
</dbReference>
<dbReference type="eggNOG" id="ENOG502S6VP">
    <property type="taxonomic scope" value="Eukaryota"/>
</dbReference>
<accession>A7AX88</accession>
<keyword evidence="4" id="KW-1185">Reference proteome</keyword>
<evidence type="ECO:0000313" key="4">
    <source>
        <dbReference type="Proteomes" id="UP000002173"/>
    </source>
</evidence>